<organism evidence="2 3">
    <name type="scientific">Microlunatus flavus</name>
    <dbReference type="NCBI Taxonomy" id="1036181"/>
    <lineage>
        <taxon>Bacteria</taxon>
        <taxon>Bacillati</taxon>
        <taxon>Actinomycetota</taxon>
        <taxon>Actinomycetes</taxon>
        <taxon>Propionibacteriales</taxon>
        <taxon>Propionibacteriaceae</taxon>
        <taxon>Microlunatus</taxon>
    </lineage>
</organism>
<dbReference type="STRING" id="1036181.SAMN05421756_103584"/>
<protein>
    <submittedName>
        <fullName evidence="2">Uncharacterized protein</fullName>
    </submittedName>
</protein>
<dbReference type="AlphaFoldDB" id="A0A1H9GCG0"/>
<name>A0A1H9GCG0_9ACTN</name>
<evidence type="ECO:0000313" key="2">
    <source>
        <dbReference type="EMBL" id="SEQ47845.1"/>
    </source>
</evidence>
<keyword evidence="1" id="KW-1133">Transmembrane helix</keyword>
<gene>
    <name evidence="2" type="ORF">SAMN05421756_103584</name>
</gene>
<accession>A0A1H9GCG0</accession>
<feature type="transmembrane region" description="Helical" evidence="1">
    <location>
        <begin position="72"/>
        <end position="95"/>
    </location>
</feature>
<proteinExistence type="predicted"/>
<evidence type="ECO:0000256" key="1">
    <source>
        <dbReference type="SAM" id="Phobius"/>
    </source>
</evidence>
<feature type="transmembrane region" description="Helical" evidence="1">
    <location>
        <begin position="32"/>
        <end position="60"/>
    </location>
</feature>
<keyword evidence="1" id="KW-0472">Membrane</keyword>
<keyword evidence="3" id="KW-1185">Reference proteome</keyword>
<dbReference type="RefSeq" id="WP_091179519.1">
    <property type="nucleotide sequence ID" value="NZ_FOFA01000003.1"/>
</dbReference>
<keyword evidence="1" id="KW-0812">Transmembrane</keyword>
<feature type="transmembrane region" description="Helical" evidence="1">
    <location>
        <begin position="115"/>
        <end position="134"/>
    </location>
</feature>
<dbReference type="Proteomes" id="UP000198504">
    <property type="component" value="Unassembled WGS sequence"/>
</dbReference>
<reference evidence="3" key="1">
    <citation type="submission" date="2016-10" db="EMBL/GenBank/DDBJ databases">
        <authorList>
            <person name="Varghese N."/>
            <person name="Submissions S."/>
        </authorList>
    </citation>
    <scope>NUCLEOTIDE SEQUENCE [LARGE SCALE GENOMIC DNA]</scope>
    <source>
        <strain evidence="3">CGMCC 4.6856</strain>
    </source>
</reference>
<sequence length="142" mass="14808">MRRARLVLGGVGVAVLLYGVWTLADAVLPASYAWLVVWLLGAVVLHDLVVAPVLVGLRWVAHRVLGALPPAALAVLLGAGLLCGLLVLVVAPMLWAQHLGPANPTVLPGAYGLRLVVSVLVLALVGALPAVVVVRGARRRRH</sequence>
<evidence type="ECO:0000313" key="3">
    <source>
        <dbReference type="Proteomes" id="UP000198504"/>
    </source>
</evidence>
<dbReference type="EMBL" id="FOFA01000003">
    <property type="protein sequence ID" value="SEQ47845.1"/>
    <property type="molecule type" value="Genomic_DNA"/>
</dbReference>